<evidence type="ECO:0000313" key="3">
    <source>
        <dbReference type="Proteomes" id="UP000525078"/>
    </source>
</evidence>
<dbReference type="EMBL" id="JAATIP010000182">
    <property type="protein sequence ID" value="KAF4362563.1"/>
    <property type="molecule type" value="Genomic_DNA"/>
</dbReference>
<feature type="domain" description="Intermembrane lipid transfer protein VPS13-like C-terminal" evidence="1">
    <location>
        <begin position="22"/>
        <end position="89"/>
    </location>
</feature>
<comment type="caution">
    <text evidence="2">The sequence shown here is derived from an EMBL/GenBank/DDBJ whole genome shotgun (WGS) entry which is preliminary data.</text>
</comment>
<reference evidence="2 3" key="1">
    <citation type="journal article" date="2020" name="bioRxiv">
        <title>Sequence and annotation of 42 cannabis genomes reveals extensive copy number variation in cannabinoid synthesis and pathogen resistance genes.</title>
        <authorList>
            <person name="Mckernan K.J."/>
            <person name="Helbert Y."/>
            <person name="Kane L.T."/>
            <person name="Ebling H."/>
            <person name="Zhang L."/>
            <person name="Liu B."/>
            <person name="Eaton Z."/>
            <person name="Mclaughlin S."/>
            <person name="Kingan S."/>
            <person name="Baybayan P."/>
            <person name="Concepcion G."/>
            <person name="Jordan M."/>
            <person name="Riva A."/>
            <person name="Barbazuk W."/>
            <person name="Harkins T."/>
        </authorList>
    </citation>
    <scope>NUCLEOTIDE SEQUENCE [LARGE SCALE GENOMIC DNA]</scope>
    <source>
        <strain evidence="3">cv. Jamaican Lion 4</strain>
        <tissue evidence="2">Leaf</tissue>
    </source>
</reference>
<sequence>MVLYLAEASRHFGCTEIFKEPSKFALSDYYEEHFVVPHKKIVLVTNKRVMLLQCQAPDKMDKKPCKIIWDVPWEGLMALELAKAGFNIPSHLILHLKNFERSESFVRVIKCSAEESGSNEPQAIRICSLVRKMWKTHQSDMKSLVLKVPASQRLVHFAWNESDGRELRTSKSVIRSRELLSDRSASDEKRFVNMLSISERFGEVPEDGRMCSIWRPICPDGYVSIGDIARIGTHPPNVAAVAGMAELLGRLRGTTIDMVASCTRGICISWMHCCRMFEEPEPNAVYCVAESHTEDTEFEEQKVWQSKEECDWRPTRVLDDHHSILQSSSSNSQ</sequence>
<dbReference type="InterPro" id="IPR056748">
    <property type="entry name" value="VPS13-like_C"/>
</dbReference>
<name>A0A7J6EVV1_CANSA</name>
<gene>
    <name evidence="2" type="ORF">F8388_011390</name>
</gene>
<dbReference type="PANTHER" id="PTHR16166">
    <property type="entry name" value="VACUOLAR PROTEIN SORTING-ASSOCIATED PROTEIN VPS13"/>
    <property type="match status" value="1"/>
</dbReference>
<dbReference type="AlphaFoldDB" id="A0A7J6EVV1"/>
<accession>A0A7J6EVV1</accession>
<evidence type="ECO:0000313" key="2">
    <source>
        <dbReference type="EMBL" id="KAF4362563.1"/>
    </source>
</evidence>
<dbReference type="PANTHER" id="PTHR16166:SF137">
    <property type="entry name" value="PLECKSTRIN HOMOLOGY (PH) DOMAIN-CONTAINING PROTEIN"/>
    <property type="match status" value="1"/>
</dbReference>
<dbReference type="GO" id="GO:0045053">
    <property type="term" value="P:protein retention in Golgi apparatus"/>
    <property type="evidence" value="ECO:0007669"/>
    <property type="project" value="TreeGrafter"/>
</dbReference>
<dbReference type="Proteomes" id="UP000525078">
    <property type="component" value="Unassembled WGS sequence"/>
</dbReference>
<evidence type="ECO:0000259" key="1">
    <source>
        <dbReference type="Pfam" id="PF25037"/>
    </source>
</evidence>
<organism evidence="2 3">
    <name type="scientific">Cannabis sativa</name>
    <name type="common">Hemp</name>
    <name type="synonym">Marijuana</name>
    <dbReference type="NCBI Taxonomy" id="3483"/>
    <lineage>
        <taxon>Eukaryota</taxon>
        <taxon>Viridiplantae</taxon>
        <taxon>Streptophyta</taxon>
        <taxon>Embryophyta</taxon>
        <taxon>Tracheophyta</taxon>
        <taxon>Spermatophyta</taxon>
        <taxon>Magnoliopsida</taxon>
        <taxon>eudicotyledons</taxon>
        <taxon>Gunneridae</taxon>
        <taxon>Pentapetalae</taxon>
        <taxon>rosids</taxon>
        <taxon>fabids</taxon>
        <taxon>Rosales</taxon>
        <taxon>Cannabaceae</taxon>
        <taxon>Cannabis</taxon>
    </lineage>
</organism>
<dbReference type="GO" id="GO:0006623">
    <property type="term" value="P:protein targeting to vacuole"/>
    <property type="evidence" value="ECO:0007669"/>
    <property type="project" value="TreeGrafter"/>
</dbReference>
<dbReference type="Pfam" id="PF25037">
    <property type="entry name" value="VPS13_C"/>
    <property type="match status" value="1"/>
</dbReference>
<dbReference type="InterPro" id="IPR026847">
    <property type="entry name" value="VPS13"/>
</dbReference>
<protein>
    <recommendedName>
        <fullName evidence="1">Intermembrane lipid transfer protein VPS13-like C-terminal domain-containing protein</fullName>
    </recommendedName>
</protein>
<proteinExistence type="predicted"/>